<name>A0ABR6YQY3_9BURK</name>
<gene>
    <name evidence="1" type="ORF">H8K27_14395</name>
</gene>
<protein>
    <submittedName>
        <fullName evidence="1">Uncharacterized protein</fullName>
    </submittedName>
</protein>
<organism evidence="1 2">
    <name type="scientific">Undibacterium griseum</name>
    <dbReference type="NCBI Taxonomy" id="2762295"/>
    <lineage>
        <taxon>Bacteria</taxon>
        <taxon>Pseudomonadati</taxon>
        <taxon>Pseudomonadota</taxon>
        <taxon>Betaproteobacteria</taxon>
        <taxon>Burkholderiales</taxon>
        <taxon>Oxalobacteraceae</taxon>
        <taxon>Undibacterium</taxon>
    </lineage>
</organism>
<accession>A0ABR6YQY3</accession>
<comment type="caution">
    <text evidence="1">The sequence shown here is derived from an EMBL/GenBank/DDBJ whole genome shotgun (WGS) entry which is preliminary data.</text>
</comment>
<evidence type="ECO:0000313" key="2">
    <source>
        <dbReference type="Proteomes" id="UP000613113"/>
    </source>
</evidence>
<evidence type="ECO:0000313" key="1">
    <source>
        <dbReference type="EMBL" id="MBC3886320.1"/>
    </source>
</evidence>
<sequence length="228" mass="24874">MYTDLPYQNELYDLCPADEFDIEQEIQENLLHFNALPSHTAQPDTEHIKRSITVCAMLEACAIAALRIELAQQTPPQILSRTEIATLHRLAALRLKTAKEEADLLVTVDYERGRNTAVRYLPDGRVITSLLVSTTMPNPAQQHPFVQQDAAANESRSMIVGLHLQQIINYNALKALEAAGALDGTAESVYRAAVAAVTADDRMQSLTPDALPGLLAELLGTTADALTA</sequence>
<dbReference type="Proteomes" id="UP000613113">
    <property type="component" value="Unassembled WGS sequence"/>
</dbReference>
<reference evidence="1 2" key="1">
    <citation type="submission" date="2020-08" db="EMBL/GenBank/DDBJ databases">
        <title>Novel species isolated from subtropical streams in China.</title>
        <authorList>
            <person name="Lu H."/>
        </authorList>
    </citation>
    <scope>NUCLEOTIDE SEQUENCE [LARGE SCALE GENOMIC DNA]</scope>
    <source>
        <strain evidence="1 2">FT31W</strain>
    </source>
</reference>
<proteinExistence type="predicted"/>
<dbReference type="RefSeq" id="WP_186863878.1">
    <property type="nucleotide sequence ID" value="NZ_JACOGC010000006.1"/>
</dbReference>
<dbReference type="EMBL" id="JACOGC010000006">
    <property type="protein sequence ID" value="MBC3886320.1"/>
    <property type="molecule type" value="Genomic_DNA"/>
</dbReference>
<keyword evidence="2" id="KW-1185">Reference proteome</keyword>